<evidence type="ECO:0000259" key="7">
    <source>
        <dbReference type="Pfam" id="PF04138"/>
    </source>
</evidence>
<keyword evidence="3 6" id="KW-0812">Transmembrane</keyword>
<evidence type="ECO:0000256" key="6">
    <source>
        <dbReference type="SAM" id="Phobius"/>
    </source>
</evidence>
<evidence type="ECO:0000256" key="1">
    <source>
        <dbReference type="ARBA" id="ARBA00004141"/>
    </source>
</evidence>
<evidence type="ECO:0000313" key="8">
    <source>
        <dbReference type="EMBL" id="WDF69780.1"/>
    </source>
</evidence>
<dbReference type="RefSeq" id="WP_274268492.1">
    <property type="nucleotide sequence ID" value="NZ_CP117880.1"/>
</dbReference>
<keyword evidence="5 6" id="KW-0472">Membrane</keyword>
<feature type="transmembrane region" description="Helical" evidence="6">
    <location>
        <begin position="82"/>
        <end position="104"/>
    </location>
</feature>
<evidence type="ECO:0000313" key="9">
    <source>
        <dbReference type="Proteomes" id="UP001221558"/>
    </source>
</evidence>
<comment type="similarity">
    <text evidence="2">Belongs to the GtrA family.</text>
</comment>
<organism evidence="8 9">
    <name type="scientific">Sphingobacterium oryzagri</name>
    <dbReference type="NCBI Taxonomy" id="3025669"/>
    <lineage>
        <taxon>Bacteria</taxon>
        <taxon>Pseudomonadati</taxon>
        <taxon>Bacteroidota</taxon>
        <taxon>Sphingobacteriia</taxon>
        <taxon>Sphingobacteriales</taxon>
        <taxon>Sphingobacteriaceae</taxon>
        <taxon>Sphingobacterium</taxon>
    </lineage>
</organism>
<dbReference type="InterPro" id="IPR007267">
    <property type="entry name" value="GtrA_DPMS_TM"/>
</dbReference>
<dbReference type="Pfam" id="PF04138">
    <property type="entry name" value="GtrA_DPMS_TM"/>
    <property type="match status" value="1"/>
</dbReference>
<reference evidence="8 9" key="1">
    <citation type="submission" date="2023-02" db="EMBL/GenBank/DDBJ databases">
        <title>Genome sequence of Sphingobacterium sp. KACC 22765.</title>
        <authorList>
            <person name="Kim S."/>
            <person name="Heo J."/>
            <person name="Kwon S.-W."/>
        </authorList>
    </citation>
    <scope>NUCLEOTIDE SEQUENCE [LARGE SCALE GENOMIC DNA]</scope>
    <source>
        <strain evidence="8 9">KACC 22765</strain>
    </source>
</reference>
<evidence type="ECO:0000256" key="2">
    <source>
        <dbReference type="ARBA" id="ARBA00009399"/>
    </source>
</evidence>
<sequence>MKQKLKFNTPKSDFMLSFGKAQVSAFLGGLSDFAIYTFCLQVLGYSAHGSNVISGGLGAIVNFSINRYWAFDNKTTAIGDQLWKFVLVVLGSITLKSTGIYLLVDYLFFNPFYSKLIVEIVVSLGFNFILQKYWVFRK</sequence>
<dbReference type="EMBL" id="CP117880">
    <property type="protein sequence ID" value="WDF69780.1"/>
    <property type="molecule type" value="Genomic_DNA"/>
</dbReference>
<feature type="domain" description="GtrA/DPMS transmembrane" evidence="7">
    <location>
        <begin position="27"/>
        <end position="136"/>
    </location>
</feature>
<name>A0ABY7WLC3_9SPHI</name>
<dbReference type="Proteomes" id="UP001221558">
    <property type="component" value="Chromosome"/>
</dbReference>
<feature type="transmembrane region" description="Helical" evidence="6">
    <location>
        <begin position="21"/>
        <end position="46"/>
    </location>
</feature>
<evidence type="ECO:0000256" key="4">
    <source>
        <dbReference type="ARBA" id="ARBA00022989"/>
    </source>
</evidence>
<accession>A0ABY7WLC3</accession>
<gene>
    <name evidence="8" type="ORF">PQ465_05215</name>
</gene>
<feature type="transmembrane region" description="Helical" evidence="6">
    <location>
        <begin position="52"/>
        <end position="70"/>
    </location>
</feature>
<keyword evidence="9" id="KW-1185">Reference proteome</keyword>
<feature type="transmembrane region" description="Helical" evidence="6">
    <location>
        <begin position="116"/>
        <end position="135"/>
    </location>
</feature>
<proteinExistence type="inferred from homology"/>
<evidence type="ECO:0000256" key="3">
    <source>
        <dbReference type="ARBA" id="ARBA00022692"/>
    </source>
</evidence>
<dbReference type="PANTHER" id="PTHR38459">
    <property type="entry name" value="PROPHAGE BACTOPRENOL-LINKED GLUCOSE TRANSLOCASE HOMOLOG"/>
    <property type="match status" value="1"/>
</dbReference>
<comment type="subcellular location">
    <subcellularLocation>
        <location evidence="1">Membrane</location>
        <topology evidence="1">Multi-pass membrane protein</topology>
    </subcellularLocation>
</comment>
<keyword evidence="4 6" id="KW-1133">Transmembrane helix</keyword>
<protein>
    <submittedName>
        <fullName evidence="8">GtrA family protein</fullName>
    </submittedName>
</protein>
<dbReference type="InterPro" id="IPR051401">
    <property type="entry name" value="GtrA_CellWall_Glycosyl"/>
</dbReference>
<evidence type="ECO:0000256" key="5">
    <source>
        <dbReference type="ARBA" id="ARBA00023136"/>
    </source>
</evidence>
<dbReference type="PANTHER" id="PTHR38459:SF1">
    <property type="entry name" value="PROPHAGE BACTOPRENOL-LINKED GLUCOSE TRANSLOCASE HOMOLOG"/>
    <property type="match status" value="1"/>
</dbReference>